<dbReference type="Proteomes" id="UP000235392">
    <property type="component" value="Unassembled WGS sequence"/>
</dbReference>
<organism evidence="1 2">
    <name type="scientific">Puccinia coronata f. sp. avenae</name>
    <dbReference type="NCBI Taxonomy" id="200324"/>
    <lineage>
        <taxon>Eukaryota</taxon>
        <taxon>Fungi</taxon>
        <taxon>Dikarya</taxon>
        <taxon>Basidiomycota</taxon>
        <taxon>Pucciniomycotina</taxon>
        <taxon>Pucciniomycetes</taxon>
        <taxon>Pucciniales</taxon>
        <taxon>Pucciniaceae</taxon>
        <taxon>Puccinia</taxon>
    </lineage>
</organism>
<evidence type="ECO:0000313" key="1">
    <source>
        <dbReference type="EMBL" id="PLW37402.1"/>
    </source>
</evidence>
<protein>
    <submittedName>
        <fullName evidence="1">Uncharacterized protein</fullName>
    </submittedName>
</protein>
<sequence length="223" mass="25360">MDGICSTSKALKGSASAELPVKPPIEQDISQGMIAQQVNQILDKFIQEPRDVAPKSKWRAGLECFKMIKSYIILQTNQKVAKKIRKAGAFSIMPRIFKQRVFYAIKATDAQRAQIDQHMTQLLAGYSEFQQTFEKIHAIAEKSFPAGSSLPPPQVVEEMAKRFQWDFGVAFRESFREELVKMRNKGDFSPLDLWLGIINQVHGSMNQLDEPIPEIKQFSEVKK</sequence>
<proteinExistence type="predicted"/>
<accession>A0A2N5UI24</accession>
<gene>
    <name evidence="1" type="ORF">PCASD_09883</name>
</gene>
<comment type="caution">
    <text evidence="1">The sequence shown here is derived from an EMBL/GenBank/DDBJ whole genome shotgun (WGS) entry which is preliminary data.</text>
</comment>
<name>A0A2N5UI24_9BASI</name>
<reference evidence="1 2" key="1">
    <citation type="submission" date="2017-11" db="EMBL/GenBank/DDBJ databases">
        <title>De novo assembly and phasing of dikaryotic genomes from two isolates of Puccinia coronata f. sp. avenae, the causal agent of oat crown rust.</title>
        <authorList>
            <person name="Miller M.E."/>
            <person name="Zhang Y."/>
            <person name="Omidvar V."/>
            <person name="Sperschneider J."/>
            <person name="Schwessinger B."/>
            <person name="Raley C."/>
            <person name="Palmer J.M."/>
            <person name="Garnica D."/>
            <person name="Upadhyaya N."/>
            <person name="Rathjen J."/>
            <person name="Taylor J.M."/>
            <person name="Park R.F."/>
            <person name="Dodds P.N."/>
            <person name="Hirsch C.D."/>
            <person name="Kianian S.F."/>
            <person name="Figueroa M."/>
        </authorList>
    </citation>
    <scope>NUCLEOTIDE SEQUENCE [LARGE SCALE GENOMIC DNA]</scope>
    <source>
        <strain evidence="1">12SD80</strain>
    </source>
</reference>
<evidence type="ECO:0000313" key="2">
    <source>
        <dbReference type="Proteomes" id="UP000235392"/>
    </source>
</evidence>
<dbReference type="EMBL" id="PGCI01000143">
    <property type="protein sequence ID" value="PLW37402.1"/>
    <property type="molecule type" value="Genomic_DNA"/>
</dbReference>
<dbReference type="AlphaFoldDB" id="A0A2N5UI24"/>